<evidence type="ECO:0000256" key="3">
    <source>
        <dbReference type="ARBA" id="ARBA00022475"/>
    </source>
</evidence>
<feature type="transmembrane region" description="Helical" evidence="8">
    <location>
        <begin position="320"/>
        <end position="338"/>
    </location>
</feature>
<evidence type="ECO:0000256" key="4">
    <source>
        <dbReference type="ARBA" id="ARBA00022519"/>
    </source>
</evidence>
<accession>A0A7W6HBJ8</accession>
<dbReference type="CDD" id="cd06579">
    <property type="entry name" value="TM_PBP1_transp_AraH_like"/>
    <property type="match status" value="1"/>
</dbReference>
<evidence type="ECO:0000313" key="10">
    <source>
        <dbReference type="Proteomes" id="UP000588647"/>
    </source>
</evidence>
<feature type="transmembrane region" description="Helical" evidence="8">
    <location>
        <begin position="270"/>
        <end position="287"/>
    </location>
</feature>
<keyword evidence="3" id="KW-1003">Cell membrane</keyword>
<proteinExistence type="predicted"/>
<keyword evidence="6 8" id="KW-1133">Transmembrane helix</keyword>
<feature type="transmembrane region" description="Helical" evidence="8">
    <location>
        <begin position="148"/>
        <end position="167"/>
    </location>
</feature>
<reference evidence="9 10" key="1">
    <citation type="submission" date="2020-08" db="EMBL/GenBank/DDBJ databases">
        <title>Genomic Encyclopedia of Type Strains, Phase IV (KMG-IV): sequencing the most valuable type-strain genomes for metagenomic binning, comparative biology and taxonomic classification.</title>
        <authorList>
            <person name="Goeker M."/>
        </authorList>
    </citation>
    <scope>NUCLEOTIDE SEQUENCE [LARGE SCALE GENOMIC DNA]</scope>
    <source>
        <strain evidence="9 10">DSM 103570</strain>
    </source>
</reference>
<evidence type="ECO:0000256" key="8">
    <source>
        <dbReference type="SAM" id="Phobius"/>
    </source>
</evidence>
<dbReference type="RefSeq" id="WP_183206576.1">
    <property type="nucleotide sequence ID" value="NZ_JAAAMM010000001.1"/>
</dbReference>
<keyword evidence="2" id="KW-0813">Transport</keyword>
<feature type="transmembrane region" description="Helical" evidence="8">
    <location>
        <begin position="109"/>
        <end position="136"/>
    </location>
</feature>
<dbReference type="Pfam" id="PF02653">
    <property type="entry name" value="BPD_transp_2"/>
    <property type="match status" value="1"/>
</dbReference>
<dbReference type="EMBL" id="JACIEM010000001">
    <property type="protein sequence ID" value="MBB4002082.1"/>
    <property type="molecule type" value="Genomic_DNA"/>
</dbReference>
<protein>
    <submittedName>
        <fullName evidence="9">Simple sugar transport system permease protein</fullName>
    </submittedName>
</protein>
<keyword evidence="5 8" id="KW-0812">Transmembrane</keyword>
<comment type="subcellular location">
    <subcellularLocation>
        <location evidence="1">Cell membrane</location>
        <topology evidence="1">Multi-pass membrane protein</topology>
    </subcellularLocation>
</comment>
<keyword evidence="9" id="KW-0762">Sugar transport</keyword>
<feature type="transmembrane region" description="Helical" evidence="8">
    <location>
        <begin position="31"/>
        <end position="56"/>
    </location>
</feature>
<evidence type="ECO:0000256" key="2">
    <source>
        <dbReference type="ARBA" id="ARBA00022448"/>
    </source>
</evidence>
<feature type="transmembrane region" description="Helical" evidence="8">
    <location>
        <begin position="68"/>
        <end position="97"/>
    </location>
</feature>
<dbReference type="GO" id="GO:0005886">
    <property type="term" value="C:plasma membrane"/>
    <property type="evidence" value="ECO:0007669"/>
    <property type="project" value="UniProtKB-SubCell"/>
</dbReference>
<evidence type="ECO:0000313" key="9">
    <source>
        <dbReference type="EMBL" id="MBB4002082.1"/>
    </source>
</evidence>
<comment type="caution">
    <text evidence="9">The sequence shown here is derived from an EMBL/GenBank/DDBJ whole genome shotgun (WGS) entry which is preliminary data.</text>
</comment>
<keyword evidence="4" id="KW-0997">Cell inner membrane</keyword>
<organism evidence="9 10">
    <name type="scientific">Aurantimonas endophytica</name>
    <dbReference type="NCBI Taxonomy" id="1522175"/>
    <lineage>
        <taxon>Bacteria</taxon>
        <taxon>Pseudomonadati</taxon>
        <taxon>Pseudomonadota</taxon>
        <taxon>Alphaproteobacteria</taxon>
        <taxon>Hyphomicrobiales</taxon>
        <taxon>Aurantimonadaceae</taxon>
        <taxon>Aurantimonas</taxon>
    </lineage>
</organism>
<dbReference type="Proteomes" id="UP000588647">
    <property type="component" value="Unassembled WGS sequence"/>
</dbReference>
<feature type="transmembrane region" description="Helical" evidence="8">
    <location>
        <begin position="187"/>
        <end position="209"/>
    </location>
</feature>
<evidence type="ECO:0000256" key="7">
    <source>
        <dbReference type="ARBA" id="ARBA00023136"/>
    </source>
</evidence>
<dbReference type="PANTHER" id="PTHR32196:SF21">
    <property type="entry name" value="ABC TRANSPORTER PERMEASE PROTEIN YPHD-RELATED"/>
    <property type="match status" value="1"/>
</dbReference>
<evidence type="ECO:0000256" key="5">
    <source>
        <dbReference type="ARBA" id="ARBA00022692"/>
    </source>
</evidence>
<dbReference type="InterPro" id="IPR001851">
    <property type="entry name" value="ABC_transp_permease"/>
</dbReference>
<keyword evidence="10" id="KW-1185">Reference proteome</keyword>
<dbReference type="PANTHER" id="PTHR32196">
    <property type="entry name" value="ABC TRANSPORTER PERMEASE PROTEIN YPHD-RELATED-RELATED"/>
    <property type="match status" value="1"/>
</dbReference>
<feature type="transmembrane region" description="Helical" evidence="8">
    <location>
        <begin position="294"/>
        <end position="314"/>
    </location>
</feature>
<sequence length="343" mass="36023">MSAITTAEDQRAQAGLPSRIRAFFYRYPESFAALLIVLLCVGVGLLNPAFWQLANLFDILRASVVRGLFALGVLMVLAAGGLDVSFSAIAAFVMYAVTKAVTLLAPDTGMVLIFLMAAMGGALLGAVNGVLVNVLRAPSLIVTIGTQYAYRGILLTFIGTALFMNIPPAMDRFGQWSLMTQTAANGFTVQLPGFVLVLAVAALATWAVLRFTLIGRAVYAVGGRPDIAERLGYRVASVQLFVFTWAGMLAGIAGIIHVSSNRLANPFDLAGIELSVIAAVILGGARITGGSGTVLGTLLGVVLITLVNNVLILIGIPSSWQTAILGLFILCAGVFFATQKRGR</sequence>
<feature type="transmembrane region" description="Helical" evidence="8">
    <location>
        <begin position="240"/>
        <end position="258"/>
    </location>
</feature>
<keyword evidence="7 8" id="KW-0472">Membrane</keyword>
<gene>
    <name evidence="9" type="ORF">GGR03_001129</name>
</gene>
<evidence type="ECO:0000256" key="6">
    <source>
        <dbReference type="ARBA" id="ARBA00022989"/>
    </source>
</evidence>
<evidence type="ECO:0000256" key="1">
    <source>
        <dbReference type="ARBA" id="ARBA00004651"/>
    </source>
</evidence>
<name>A0A7W6HBJ8_9HYPH</name>
<dbReference type="AlphaFoldDB" id="A0A7W6HBJ8"/>
<dbReference type="GO" id="GO:0022857">
    <property type="term" value="F:transmembrane transporter activity"/>
    <property type="evidence" value="ECO:0007669"/>
    <property type="project" value="InterPro"/>
</dbReference>